<dbReference type="Proteomes" id="UP000598032">
    <property type="component" value="Unassembled WGS sequence"/>
</dbReference>
<keyword evidence="1" id="KW-0472">Membrane</keyword>
<evidence type="ECO:0000256" key="1">
    <source>
        <dbReference type="SAM" id="Phobius"/>
    </source>
</evidence>
<evidence type="ECO:0000313" key="2">
    <source>
        <dbReference type="EMBL" id="CAD6509856.1"/>
    </source>
</evidence>
<feature type="transmembrane region" description="Helical" evidence="1">
    <location>
        <begin position="110"/>
        <end position="129"/>
    </location>
</feature>
<evidence type="ECO:0000313" key="3">
    <source>
        <dbReference type="Proteomes" id="UP000598032"/>
    </source>
</evidence>
<dbReference type="EMBL" id="CAJHCP010000001">
    <property type="protein sequence ID" value="CAD6509856.1"/>
    <property type="molecule type" value="Genomic_DNA"/>
</dbReference>
<name>A0ABM8N9H1_9BURK</name>
<proteinExistence type="predicted"/>
<sequence>MSVECLTSSQSQVGRPFIVRSLRGGTGKSCRSGLRAASGVRSGTRRRRGSLGRSDVVVGCPAVGFIVLLFPPISRNARQACTPLACTHACICLQLRAVRRTFFDTSSRTFLLHSLSLVACICMTLRMSLLRAFACFGTRISRHTGAYSTSFVCFTTSVPTPCAICFCAATSGV</sequence>
<comment type="caution">
    <text evidence="2">The sequence shown here is derived from an EMBL/GenBank/DDBJ whole genome shotgun (WGS) entry which is preliminary data.</text>
</comment>
<keyword evidence="3" id="KW-1185">Reference proteome</keyword>
<feature type="transmembrane region" description="Helical" evidence="1">
    <location>
        <begin position="56"/>
        <end position="74"/>
    </location>
</feature>
<accession>A0ABM8N9H1</accession>
<protein>
    <submittedName>
        <fullName evidence="2">Uncharacterized protein</fullName>
    </submittedName>
</protein>
<keyword evidence="1" id="KW-0812">Transmembrane</keyword>
<keyword evidence="1" id="KW-1133">Transmembrane helix</keyword>
<reference evidence="2 3" key="1">
    <citation type="submission" date="2020-10" db="EMBL/GenBank/DDBJ databases">
        <authorList>
            <person name="Peeters C."/>
        </authorList>
    </citation>
    <scope>NUCLEOTIDE SEQUENCE [LARGE SCALE GENOMIC DNA]</scope>
    <source>
        <strain evidence="2 3">LMG 28140</strain>
    </source>
</reference>
<organism evidence="2 3">
    <name type="scientific">Paraburkholderia metrosideri</name>
    <dbReference type="NCBI Taxonomy" id="580937"/>
    <lineage>
        <taxon>Bacteria</taxon>
        <taxon>Pseudomonadati</taxon>
        <taxon>Pseudomonadota</taxon>
        <taxon>Betaproteobacteria</taxon>
        <taxon>Burkholderiales</taxon>
        <taxon>Burkholderiaceae</taxon>
        <taxon>Paraburkholderia</taxon>
    </lineage>
</organism>
<gene>
    <name evidence="2" type="ORF">LMG28140_00295</name>
</gene>